<sequence>MPHALLTDVLDVYEYRLALETRLEIALGTGDQLEQRRVEALISDHDQRHGTPAAA</sequence>
<dbReference type="RefSeq" id="WP_173261100.1">
    <property type="nucleotide sequence ID" value="NZ_BLLG01000001.1"/>
</dbReference>
<dbReference type="Proteomes" id="UP000484988">
    <property type="component" value="Unassembled WGS sequence"/>
</dbReference>
<reference evidence="1 2" key="1">
    <citation type="submission" date="2020-02" db="EMBL/GenBank/DDBJ databases">
        <title>Whole Genome Shotgun Sequence of Streptomyces sp. strain CWH03.</title>
        <authorList>
            <person name="Dohra H."/>
            <person name="Kodani S."/>
            <person name="Yamamura H."/>
        </authorList>
    </citation>
    <scope>NUCLEOTIDE SEQUENCE [LARGE SCALE GENOMIC DNA]</scope>
    <source>
        <strain evidence="1 2">CWH03</strain>
    </source>
</reference>
<dbReference type="AlphaFoldDB" id="A0A6A0APA5"/>
<comment type="caution">
    <text evidence="1">The sequence shown here is derived from an EMBL/GenBank/DDBJ whole genome shotgun (WGS) entry which is preliminary data.</text>
</comment>
<evidence type="ECO:0000313" key="2">
    <source>
        <dbReference type="Proteomes" id="UP000484988"/>
    </source>
</evidence>
<keyword evidence="2" id="KW-1185">Reference proteome</keyword>
<proteinExistence type="predicted"/>
<name>A0A6A0APA5_9ACTN</name>
<organism evidence="1 2">
    <name type="scientific">Streptomyces pacificus</name>
    <dbReference type="NCBI Taxonomy" id="2705029"/>
    <lineage>
        <taxon>Bacteria</taxon>
        <taxon>Bacillati</taxon>
        <taxon>Actinomycetota</taxon>
        <taxon>Actinomycetes</taxon>
        <taxon>Kitasatosporales</taxon>
        <taxon>Streptomycetaceae</taxon>
        <taxon>Streptomyces</taxon>
    </lineage>
</organism>
<dbReference type="EMBL" id="BLLG01000001">
    <property type="protein sequence ID" value="GFH34315.1"/>
    <property type="molecule type" value="Genomic_DNA"/>
</dbReference>
<gene>
    <name evidence="1" type="ORF">SCWH03_05290</name>
</gene>
<protein>
    <submittedName>
        <fullName evidence="1">Uncharacterized protein</fullName>
    </submittedName>
</protein>
<evidence type="ECO:0000313" key="1">
    <source>
        <dbReference type="EMBL" id="GFH34315.1"/>
    </source>
</evidence>
<accession>A0A6A0APA5</accession>